<keyword evidence="7 9" id="KW-1133">Transmembrane helix</keyword>
<evidence type="ECO:0000259" key="12">
    <source>
        <dbReference type="PROSITE" id="PS50990"/>
    </source>
</evidence>
<evidence type="ECO:0000256" key="7">
    <source>
        <dbReference type="ARBA" id="ARBA00022989"/>
    </source>
</evidence>
<keyword evidence="2 9" id="KW-0812">Transmembrane</keyword>
<dbReference type="PANTHER" id="PTHR43394">
    <property type="entry name" value="ATP-DEPENDENT PERMEASE MDL1, MITOCHONDRIAL"/>
    <property type="match status" value="1"/>
</dbReference>
<dbReference type="InterPro" id="IPR003439">
    <property type="entry name" value="ABC_transporter-like_ATP-bd"/>
</dbReference>
<evidence type="ECO:0000256" key="4">
    <source>
        <dbReference type="ARBA" id="ARBA00022801"/>
    </source>
</evidence>
<feature type="transmembrane region" description="Helical" evidence="9">
    <location>
        <begin position="163"/>
        <end position="186"/>
    </location>
</feature>
<keyword evidence="8 9" id="KW-0472">Membrane</keyword>
<feature type="transmembrane region" description="Helical" evidence="9">
    <location>
        <begin position="398"/>
        <end position="424"/>
    </location>
</feature>
<comment type="caution">
    <text evidence="13">The sequence shown here is derived from an EMBL/GenBank/DDBJ whole genome shotgun (WGS) entry which is preliminary data.</text>
</comment>
<dbReference type="GO" id="GO:0005886">
    <property type="term" value="C:plasma membrane"/>
    <property type="evidence" value="ECO:0007669"/>
    <property type="project" value="UniProtKB-SubCell"/>
</dbReference>
<dbReference type="GO" id="GO:0008234">
    <property type="term" value="F:cysteine-type peptidase activity"/>
    <property type="evidence" value="ECO:0007669"/>
    <property type="project" value="UniProtKB-KW"/>
</dbReference>
<reference evidence="13 14" key="1">
    <citation type="submission" date="2014-12" db="EMBL/GenBank/DDBJ databases">
        <title>Draft genome sequences of 10 type strains of Lactococcus.</title>
        <authorList>
            <person name="Sun Z."/>
            <person name="Zhong Z."/>
            <person name="Liu W."/>
            <person name="Zhang W."/>
            <person name="Zhang H."/>
        </authorList>
    </citation>
    <scope>NUCLEOTIDE SEQUENCE [LARGE SCALE GENOMIC DNA]</scope>
    <source>
        <strain evidence="13 14">DSM 20686</strain>
    </source>
</reference>
<feature type="transmembrane region" description="Helical" evidence="9">
    <location>
        <begin position="293"/>
        <end position="317"/>
    </location>
</feature>
<evidence type="ECO:0000256" key="6">
    <source>
        <dbReference type="ARBA" id="ARBA00022840"/>
    </source>
</evidence>
<dbReference type="GO" id="GO:0015421">
    <property type="term" value="F:ABC-type oligopeptide transporter activity"/>
    <property type="evidence" value="ECO:0007669"/>
    <property type="project" value="TreeGrafter"/>
</dbReference>
<keyword evidence="14" id="KW-1185">Reference proteome</keyword>
<dbReference type="GO" id="GO:0005524">
    <property type="term" value="F:ATP binding"/>
    <property type="evidence" value="ECO:0007669"/>
    <property type="project" value="UniProtKB-KW"/>
</dbReference>
<dbReference type="InterPro" id="IPR017871">
    <property type="entry name" value="ABC_transporter-like_CS"/>
</dbReference>
<evidence type="ECO:0000259" key="11">
    <source>
        <dbReference type="PROSITE" id="PS50929"/>
    </source>
</evidence>
<evidence type="ECO:0000256" key="8">
    <source>
        <dbReference type="ARBA" id="ARBA00023136"/>
    </source>
</evidence>
<feature type="domain" description="Peptidase C39" evidence="12">
    <location>
        <begin position="6"/>
        <end position="135"/>
    </location>
</feature>
<dbReference type="STRING" id="1348632.GCA_001591745_01302"/>
<protein>
    <submittedName>
        <fullName evidence="13">Uncharacterized protein</fullName>
    </submittedName>
</protein>
<dbReference type="PROSITE" id="PS00211">
    <property type="entry name" value="ABC_TRANSPORTER_1"/>
    <property type="match status" value="1"/>
</dbReference>
<keyword evidence="6" id="KW-0067">ATP-binding</keyword>
<feature type="transmembrane region" description="Helical" evidence="9">
    <location>
        <begin position="430"/>
        <end position="451"/>
    </location>
</feature>
<dbReference type="SMART" id="SM00382">
    <property type="entry name" value="AAA"/>
    <property type="match status" value="1"/>
</dbReference>
<feature type="domain" description="ABC transporter" evidence="10">
    <location>
        <begin position="500"/>
        <end position="714"/>
    </location>
</feature>
<feature type="transmembrane region" description="Helical" evidence="9">
    <location>
        <begin position="223"/>
        <end position="249"/>
    </location>
</feature>
<dbReference type="CDD" id="cd18570">
    <property type="entry name" value="ABC_6TM_PCAT1_LagD_like"/>
    <property type="match status" value="1"/>
</dbReference>
<dbReference type="InterPro" id="IPR036640">
    <property type="entry name" value="ABC1_TM_sf"/>
</dbReference>
<dbReference type="PROSITE" id="PS50990">
    <property type="entry name" value="PEPTIDASE_C39"/>
    <property type="match status" value="1"/>
</dbReference>
<organism evidence="13 14">
    <name type="scientific">Pseudolactococcus plantarum</name>
    <dbReference type="NCBI Taxonomy" id="1365"/>
    <lineage>
        <taxon>Bacteria</taxon>
        <taxon>Bacillati</taxon>
        <taxon>Bacillota</taxon>
        <taxon>Bacilli</taxon>
        <taxon>Lactobacillales</taxon>
        <taxon>Streptococcaceae</taxon>
        <taxon>Pseudolactococcus</taxon>
    </lineage>
</organism>
<evidence type="ECO:0000259" key="10">
    <source>
        <dbReference type="PROSITE" id="PS50893"/>
    </source>
</evidence>
<dbReference type="EMBL" id="JXJX01000009">
    <property type="protein sequence ID" value="PCS06275.1"/>
    <property type="molecule type" value="Genomic_DNA"/>
</dbReference>
<dbReference type="Proteomes" id="UP000242246">
    <property type="component" value="Unassembled WGS sequence"/>
</dbReference>
<sequence>MRGVKQHREEDCGIAVLSTVFRHYKLIVSDARLSEVAKLDASGTNLASLQETARYYGFKAEALKGTFYELKKGMANETIRLPLIAHVIKRDELAHYVVIKKISEQYIYLFDPAVGHEKWSYADFQKKWSSYILTIYPSESFKAQNLAKGKYKKYFAMLADQKLLLILISLTSIGIAIISLFSTSIYQKIIDQQIIKVDQIKPNITLLDQINNLIDQFITGLDALFFLFISIVLLQACFSFFRNFLLVYFAKRIDKKLMLTYFEHVLKLPLSFFNTKETGDIINRFQDITDIRFLISSAGISIMMNMMTTMIGCVVLISLNQRLFQLVLVIVGAYILLVLIYKKQMSQKQRLVKETQSAVVSLLKESADGIETVKSLAVEPYFITKFTRRINQFLKHNLNLGIITTLLETKVAMVESIGVLLVLWQGSKMVLVGQITLGELISFETLVYFLLSPVKDLINIFPQIQKSVVTMDRINDVIEASKESSLESRSVNQNLDFQKISYHQVSFAYGGRQDVFSDISFSLSGVSNVTIVGESGGGKSSIVKLLPAFYQAIKGQIQIDACDINTITLDYLRKNIIYLSQSTFLFKGSLRVNLLFFEASHQLLESVYLGFELYDITKSDISGLDFVIDENGSNLSGGQRQRVALARAVLKDPKVLILDESLNQIDQEMLTRILTYVRRQFAHIMLIKISHHENMIESGDMILRLENGKLYADQ</sequence>
<proteinExistence type="predicted"/>
<dbReference type="SUPFAM" id="SSF90123">
    <property type="entry name" value="ABC transporter transmembrane region"/>
    <property type="match status" value="1"/>
</dbReference>
<dbReference type="PROSITE" id="PS50929">
    <property type="entry name" value="ABC_TM1F"/>
    <property type="match status" value="1"/>
</dbReference>
<gene>
    <name evidence="13" type="ORF">RU87_GL001796</name>
</gene>
<dbReference type="Pfam" id="PF00005">
    <property type="entry name" value="ABC_tran"/>
    <property type="match status" value="1"/>
</dbReference>
<dbReference type="CDD" id="cd03228">
    <property type="entry name" value="ABCC_MRP_Like"/>
    <property type="match status" value="1"/>
</dbReference>
<keyword evidence="3" id="KW-0547">Nucleotide-binding</keyword>
<dbReference type="GO" id="GO:0016887">
    <property type="term" value="F:ATP hydrolysis activity"/>
    <property type="evidence" value="ECO:0007669"/>
    <property type="project" value="InterPro"/>
</dbReference>
<dbReference type="Gene3D" id="3.90.70.10">
    <property type="entry name" value="Cysteine proteinases"/>
    <property type="match status" value="1"/>
</dbReference>
<dbReference type="Pfam" id="PF03412">
    <property type="entry name" value="Peptidase_C39"/>
    <property type="match status" value="1"/>
</dbReference>
<dbReference type="InterPro" id="IPR011527">
    <property type="entry name" value="ABC1_TM_dom"/>
</dbReference>
<feature type="domain" description="ABC transmembrane type-1" evidence="11">
    <location>
        <begin position="166"/>
        <end position="466"/>
    </location>
</feature>
<evidence type="ECO:0000256" key="2">
    <source>
        <dbReference type="ARBA" id="ARBA00022692"/>
    </source>
</evidence>
<dbReference type="Gene3D" id="3.40.50.300">
    <property type="entry name" value="P-loop containing nucleotide triphosphate hydrolases"/>
    <property type="match status" value="1"/>
</dbReference>
<dbReference type="GO" id="GO:0006508">
    <property type="term" value="P:proteolysis"/>
    <property type="evidence" value="ECO:0007669"/>
    <property type="project" value="InterPro"/>
</dbReference>
<evidence type="ECO:0000313" key="14">
    <source>
        <dbReference type="Proteomes" id="UP000242246"/>
    </source>
</evidence>
<evidence type="ECO:0000256" key="5">
    <source>
        <dbReference type="ARBA" id="ARBA00022807"/>
    </source>
</evidence>
<dbReference type="InterPro" id="IPR003593">
    <property type="entry name" value="AAA+_ATPase"/>
</dbReference>
<feature type="transmembrane region" description="Helical" evidence="9">
    <location>
        <begin position="323"/>
        <end position="341"/>
    </location>
</feature>
<evidence type="ECO:0000256" key="3">
    <source>
        <dbReference type="ARBA" id="ARBA00022741"/>
    </source>
</evidence>
<dbReference type="InterPro" id="IPR027417">
    <property type="entry name" value="P-loop_NTPase"/>
</dbReference>
<dbReference type="Pfam" id="PF00664">
    <property type="entry name" value="ABC_membrane"/>
    <property type="match status" value="1"/>
</dbReference>
<dbReference type="AlphaFoldDB" id="A0A2A5RYI0"/>
<evidence type="ECO:0000256" key="1">
    <source>
        <dbReference type="ARBA" id="ARBA00004651"/>
    </source>
</evidence>
<comment type="subcellular location">
    <subcellularLocation>
        <location evidence="1">Cell membrane</location>
        <topology evidence="1">Multi-pass membrane protein</topology>
    </subcellularLocation>
</comment>
<keyword evidence="4" id="KW-0378">Hydrolase</keyword>
<dbReference type="PANTHER" id="PTHR43394:SF1">
    <property type="entry name" value="ATP-BINDING CASSETTE SUB-FAMILY B MEMBER 10, MITOCHONDRIAL"/>
    <property type="match status" value="1"/>
</dbReference>
<dbReference type="OrthoDB" id="9762778at2"/>
<name>A0A2A5RYI0_9LACT</name>
<dbReference type="Gene3D" id="1.20.1560.10">
    <property type="entry name" value="ABC transporter type 1, transmembrane domain"/>
    <property type="match status" value="1"/>
</dbReference>
<dbReference type="SUPFAM" id="SSF52540">
    <property type="entry name" value="P-loop containing nucleoside triphosphate hydrolases"/>
    <property type="match status" value="1"/>
</dbReference>
<keyword evidence="5" id="KW-0645">Protease</keyword>
<evidence type="ECO:0000313" key="13">
    <source>
        <dbReference type="EMBL" id="PCS06275.1"/>
    </source>
</evidence>
<dbReference type="InterPro" id="IPR039421">
    <property type="entry name" value="Type_1_exporter"/>
</dbReference>
<evidence type="ECO:0000256" key="9">
    <source>
        <dbReference type="SAM" id="Phobius"/>
    </source>
</evidence>
<keyword evidence="5" id="KW-0788">Thiol protease</keyword>
<accession>A0A2A5RYI0</accession>
<dbReference type="InterPro" id="IPR005074">
    <property type="entry name" value="Peptidase_C39"/>
</dbReference>
<dbReference type="RefSeq" id="WP_068163328.1">
    <property type="nucleotide sequence ID" value="NZ_JXJX01000009.1"/>
</dbReference>
<dbReference type="PROSITE" id="PS50893">
    <property type="entry name" value="ABC_TRANSPORTER_2"/>
    <property type="match status" value="1"/>
</dbReference>